<evidence type="ECO:0000313" key="3">
    <source>
        <dbReference type="Proteomes" id="UP001165289"/>
    </source>
</evidence>
<protein>
    <submittedName>
        <fullName evidence="2">Receptor-type tyrosine-protein phosphatase epsilon-like</fullName>
    </submittedName>
</protein>
<reference evidence="2 3" key="1">
    <citation type="journal article" date="2023" name="BMC Biol.">
        <title>The compact genome of the sponge Oopsacas minuta (Hexactinellida) is lacking key metazoan core genes.</title>
        <authorList>
            <person name="Santini S."/>
            <person name="Schenkelaars Q."/>
            <person name="Jourda C."/>
            <person name="Duchesne M."/>
            <person name="Belahbib H."/>
            <person name="Rocher C."/>
            <person name="Selva M."/>
            <person name="Riesgo A."/>
            <person name="Vervoort M."/>
            <person name="Leys S.P."/>
            <person name="Kodjabachian L."/>
            <person name="Le Bivic A."/>
            <person name="Borchiellini C."/>
            <person name="Claverie J.M."/>
            <person name="Renard E."/>
        </authorList>
    </citation>
    <scope>NUCLEOTIDE SEQUENCE [LARGE SCALE GENOMIC DNA]</scope>
    <source>
        <strain evidence="2">SPO-2</strain>
    </source>
</reference>
<accession>A0AAV7JSC0</accession>
<dbReference type="Pfam" id="PF21787">
    <property type="entry name" value="TNP-like_RNaseH_N"/>
    <property type="match status" value="1"/>
</dbReference>
<keyword evidence="2" id="KW-0675">Receptor</keyword>
<dbReference type="AlphaFoldDB" id="A0AAV7JSC0"/>
<evidence type="ECO:0000313" key="2">
    <source>
        <dbReference type="EMBL" id="KAI6651868.1"/>
    </source>
</evidence>
<dbReference type="PANTHER" id="PTHR46114">
    <property type="entry name" value="APPLE DOMAIN-CONTAINING PROTEIN"/>
    <property type="match status" value="1"/>
</dbReference>
<evidence type="ECO:0000259" key="1">
    <source>
        <dbReference type="Pfam" id="PF21787"/>
    </source>
</evidence>
<dbReference type="PANTHER" id="PTHR46114:SF2">
    <property type="entry name" value="CULLIN N-TERMINAL DOMAIN-CONTAINING PROTEIN"/>
    <property type="match status" value="1"/>
</dbReference>
<keyword evidence="3" id="KW-1185">Reference proteome</keyword>
<name>A0AAV7JSC0_9METZ</name>
<dbReference type="InterPro" id="IPR048365">
    <property type="entry name" value="TNP-like_RNaseH_N"/>
</dbReference>
<dbReference type="Proteomes" id="UP001165289">
    <property type="component" value="Unassembled WGS sequence"/>
</dbReference>
<dbReference type="EMBL" id="JAKMXF010000301">
    <property type="protein sequence ID" value="KAI6651868.1"/>
    <property type="molecule type" value="Genomic_DNA"/>
</dbReference>
<sequence>MKTFGKTMGKTNSAGFLHLVGKFPKLNEAKLKEGVFVGPQIRQVFRDPDFEKILSELEKSAWNSFKWVCENFLGNKKSSNYGEGVETLLNAYEKMSFRMSLKLHFLHSHLDFFPENLGAVSDEQGERFHQDIQEMETRYQVCTQIYLDIDDQTKIRSIKATLKKGAIPKYLPGYPDHLNDLTIKYSRFDRDKKKRDLQIQAIKQSVDVFEKVQRKFTVSNLDDINTKSHDIMIPQKWVVWNMGDVISIVHPTTNSGAISVQDSFTIDKFLQVRCYHYEILVNLSIKSMCDMRQISTLIDELPNYTEYNAVDIELSHCISSMKQAISLLEQVFDQTGTYKFPNLFSQLYFILCQLENSTVKKIRRRRKFIDTAECSKSDEMEAAKTLLCFMVTSLYKKWSSVVRLFPLTNPKATDLLPITQRIICDIEKSGLIVDAIVSDNYPLNVNLQVTWE</sequence>
<gene>
    <name evidence="2" type="ORF">LOD99_4747</name>
</gene>
<comment type="caution">
    <text evidence="2">The sequence shown here is derived from an EMBL/GenBank/DDBJ whole genome shotgun (WGS) entry which is preliminary data.</text>
</comment>
<proteinExistence type="predicted"/>
<feature type="domain" description="Transposable element P transposase-like RNase H" evidence="1">
    <location>
        <begin position="370"/>
        <end position="446"/>
    </location>
</feature>
<organism evidence="2 3">
    <name type="scientific">Oopsacas minuta</name>
    <dbReference type="NCBI Taxonomy" id="111878"/>
    <lineage>
        <taxon>Eukaryota</taxon>
        <taxon>Metazoa</taxon>
        <taxon>Porifera</taxon>
        <taxon>Hexactinellida</taxon>
        <taxon>Hexasterophora</taxon>
        <taxon>Lyssacinosida</taxon>
        <taxon>Leucopsacidae</taxon>
        <taxon>Oopsacas</taxon>
    </lineage>
</organism>